<evidence type="ECO:0000313" key="3">
    <source>
        <dbReference type="Proteomes" id="UP001153069"/>
    </source>
</evidence>
<keyword evidence="1" id="KW-0732">Signal</keyword>
<keyword evidence="3" id="KW-1185">Reference proteome</keyword>
<accession>A0A9N8HL74</accession>
<dbReference type="EMBL" id="CAICTM010000662">
    <property type="protein sequence ID" value="CAB9514603.1"/>
    <property type="molecule type" value="Genomic_DNA"/>
</dbReference>
<dbReference type="Proteomes" id="UP001153069">
    <property type="component" value="Unassembled WGS sequence"/>
</dbReference>
<feature type="signal peptide" evidence="1">
    <location>
        <begin position="1"/>
        <end position="25"/>
    </location>
</feature>
<proteinExistence type="predicted"/>
<name>A0A9N8HL74_9STRA</name>
<comment type="caution">
    <text evidence="2">The sequence shown here is derived from an EMBL/GenBank/DDBJ whole genome shotgun (WGS) entry which is preliminary data.</text>
</comment>
<protein>
    <submittedName>
        <fullName evidence="2">Uncharacterized protein</fullName>
    </submittedName>
</protein>
<organism evidence="2 3">
    <name type="scientific">Seminavis robusta</name>
    <dbReference type="NCBI Taxonomy" id="568900"/>
    <lineage>
        <taxon>Eukaryota</taxon>
        <taxon>Sar</taxon>
        <taxon>Stramenopiles</taxon>
        <taxon>Ochrophyta</taxon>
        <taxon>Bacillariophyta</taxon>
        <taxon>Bacillariophyceae</taxon>
        <taxon>Bacillariophycidae</taxon>
        <taxon>Naviculales</taxon>
        <taxon>Naviculaceae</taxon>
        <taxon>Seminavis</taxon>
    </lineage>
</organism>
<evidence type="ECO:0000313" key="2">
    <source>
        <dbReference type="EMBL" id="CAB9514603.1"/>
    </source>
</evidence>
<sequence>MRSLGSSLFLFLSLVLTLVVSPTDAQPEFVKPVNYTYDDPVVFNQWCDDLTEMYGPTCTCETTYGISNNIDSVDLDHEINCDPLQGKSTCISNVTVDSARIWLKATSIGEVGNYETIKETAITDFYVFLDDTSIDTISFRFNDGIGQRRTGCLAVFGAVNCARCGVCDAPPNDKEAEYPVHLGPKEIFNGISGVCNYGNGPPIGLFNTCTNGSNILTDIAWYDLEITAADQIGPCADGTEFRPAPEEIETQEEVEEIEAEEKTTAAASSGTSIATVAAMAVSVVSAMAYWA</sequence>
<evidence type="ECO:0000256" key="1">
    <source>
        <dbReference type="SAM" id="SignalP"/>
    </source>
</evidence>
<gene>
    <name evidence="2" type="ORF">SEMRO_663_G183580.1</name>
</gene>
<dbReference type="AlphaFoldDB" id="A0A9N8HL74"/>
<reference evidence="2" key="1">
    <citation type="submission" date="2020-06" db="EMBL/GenBank/DDBJ databases">
        <authorList>
            <consortium name="Plant Systems Biology data submission"/>
        </authorList>
    </citation>
    <scope>NUCLEOTIDE SEQUENCE</scope>
    <source>
        <strain evidence="2">D6</strain>
    </source>
</reference>
<feature type="chain" id="PRO_5040490308" evidence="1">
    <location>
        <begin position="26"/>
        <end position="291"/>
    </location>
</feature>